<sequence length="72" mass="7842">MFRRALVRLTVTYTIVQLVLFAAFAVGIYIFVTGTFDLTPLNRTVPAPLTRPSRASLTSAPACSCSTPSCWC</sequence>
<dbReference type="Proteomes" id="UP000199681">
    <property type="component" value="Unassembled WGS sequence"/>
</dbReference>
<evidence type="ECO:0000256" key="1">
    <source>
        <dbReference type="SAM" id="Phobius"/>
    </source>
</evidence>
<comment type="caution">
    <text evidence="2">The sequence shown here is derived from an EMBL/GenBank/DDBJ whole genome shotgun (WGS) entry which is preliminary data.</text>
</comment>
<keyword evidence="3" id="KW-1185">Reference proteome</keyword>
<proteinExistence type="predicted"/>
<evidence type="ECO:0000313" key="3">
    <source>
        <dbReference type="Proteomes" id="UP000199681"/>
    </source>
</evidence>
<dbReference type="EMBL" id="FOPW01000003">
    <property type="protein sequence ID" value="SFH34565.1"/>
    <property type="molecule type" value="Genomic_DNA"/>
</dbReference>
<reference evidence="2 3" key="1">
    <citation type="submission" date="2016-10" db="EMBL/GenBank/DDBJ databases">
        <authorList>
            <person name="Varghese N."/>
            <person name="Submissions S."/>
        </authorList>
    </citation>
    <scope>NUCLEOTIDE SEQUENCE [LARGE SCALE GENOMIC DNA]</scope>
    <source>
        <strain evidence="2 3">GMCC 1.11211</strain>
    </source>
</reference>
<keyword evidence="1" id="KW-0472">Membrane</keyword>
<accession>A0ABY1EBC6</accession>
<gene>
    <name evidence="2" type="ORF">SAMN05216274_103253</name>
</gene>
<keyword evidence="1" id="KW-0812">Transmembrane</keyword>
<keyword evidence="1" id="KW-1133">Transmembrane helix</keyword>
<name>A0ABY1EBC6_9MICO</name>
<organism evidence="2 3">
    <name type="scientific">Cryobacterium levicorallinum</name>
    <dbReference type="NCBI Taxonomy" id="995038"/>
    <lineage>
        <taxon>Bacteria</taxon>
        <taxon>Bacillati</taxon>
        <taxon>Actinomycetota</taxon>
        <taxon>Actinomycetes</taxon>
        <taxon>Micrococcales</taxon>
        <taxon>Microbacteriaceae</taxon>
        <taxon>Cryobacterium</taxon>
    </lineage>
</organism>
<evidence type="ECO:0000313" key="2">
    <source>
        <dbReference type="EMBL" id="SFH34565.1"/>
    </source>
</evidence>
<protein>
    <submittedName>
        <fullName evidence="2">Uncharacterized protein</fullName>
    </submittedName>
</protein>
<feature type="transmembrane region" description="Helical" evidence="1">
    <location>
        <begin position="12"/>
        <end position="32"/>
    </location>
</feature>